<proteinExistence type="predicted"/>
<feature type="transmembrane region" description="Helical" evidence="1">
    <location>
        <begin position="224"/>
        <end position="243"/>
    </location>
</feature>
<name>A0A0C4Y5M8_9BURK</name>
<dbReference type="KEGG" id="cbw:RR42_m3319"/>
<gene>
    <name evidence="2" type="ORF">RR42_m3319</name>
</gene>
<evidence type="ECO:0000256" key="1">
    <source>
        <dbReference type="SAM" id="Phobius"/>
    </source>
</evidence>
<keyword evidence="1" id="KW-1133">Transmembrane helix</keyword>
<keyword evidence="1" id="KW-0812">Transmembrane</keyword>
<feature type="transmembrane region" description="Helical" evidence="1">
    <location>
        <begin position="160"/>
        <end position="179"/>
    </location>
</feature>
<dbReference type="AlphaFoldDB" id="A0A0C4Y5M8"/>
<accession>A0A0C4Y5M8</accession>
<dbReference type="Proteomes" id="UP000031843">
    <property type="component" value="Chromosome main"/>
</dbReference>
<feature type="transmembrane region" description="Helical" evidence="1">
    <location>
        <begin position="186"/>
        <end position="204"/>
    </location>
</feature>
<keyword evidence="1" id="KW-0472">Membrane</keyword>
<evidence type="ECO:0000313" key="2">
    <source>
        <dbReference type="EMBL" id="AJG20687.1"/>
    </source>
</evidence>
<evidence type="ECO:0000313" key="3">
    <source>
        <dbReference type="Proteomes" id="UP000031843"/>
    </source>
</evidence>
<organism evidence="2 3">
    <name type="scientific">Cupriavidus basilensis</name>
    <dbReference type="NCBI Taxonomy" id="68895"/>
    <lineage>
        <taxon>Bacteria</taxon>
        <taxon>Pseudomonadati</taxon>
        <taxon>Pseudomonadota</taxon>
        <taxon>Betaproteobacteria</taxon>
        <taxon>Burkholderiales</taxon>
        <taxon>Burkholderiaceae</taxon>
        <taxon>Cupriavidus</taxon>
    </lineage>
</organism>
<feature type="transmembrane region" description="Helical" evidence="1">
    <location>
        <begin position="132"/>
        <end position="154"/>
    </location>
</feature>
<dbReference type="EMBL" id="CP010536">
    <property type="protein sequence ID" value="AJG20687.1"/>
    <property type="molecule type" value="Genomic_DNA"/>
</dbReference>
<reference evidence="2 3" key="1">
    <citation type="journal article" date="2015" name="Genome Announc.">
        <title>Complete Genome Sequence of Cupriavidus basilensis 4G11, Isolated from the Oak Ridge Field Research Center Site.</title>
        <authorList>
            <person name="Ray J."/>
            <person name="Waters R.J."/>
            <person name="Skerker J.M."/>
            <person name="Kuehl J.V."/>
            <person name="Price M.N."/>
            <person name="Huang J."/>
            <person name="Chakraborty R."/>
            <person name="Arkin A.P."/>
            <person name="Deutschbauer A."/>
        </authorList>
    </citation>
    <scope>NUCLEOTIDE SEQUENCE [LARGE SCALE GENOMIC DNA]</scope>
    <source>
        <strain evidence="2">4G11</strain>
    </source>
</reference>
<keyword evidence="3" id="KW-1185">Reference proteome</keyword>
<sequence>MIAAKVAKRVVLRADGGLSSIVSAGVVEVTYPAEPVTLRLDRVASMDIGDPAQVIEHDMTGVAGMISHDIHFHDGSRAQYAVNAHGKIVAFEAKSIALEISADNHVKLISTPVPSWAAKLHARLDARKTLRLALLAGGMLALGLLLGWFLPAWLAVSNPFALGCLLIIGLALGAAGFAWRIPRSLPVALGVCNAIALPLVWVLFQLRPLAPGLPSPTIHRDAAVLFSLEFVVLAGLILTILHYRRHAPATVHVVHRIDGRYLVEQESSCLLGIRLNGETF</sequence>
<dbReference type="STRING" id="68895.RR42_m3319"/>
<protein>
    <submittedName>
        <fullName evidence="2">Uncharacterized protein</fullName>
    </submittedName>
</protein>